<keyword evidence="2" id="KW-1185">Reference proteome</keyword>
<comment type="caution">
    <text evidence="1">The sequence shown here is derived from an EMBL/GenBank/DDBJ whole genome shotgun (WGS) entry which is preliminary data.</text>
</comment>
<organism evidence="1 2">
    <name type="scientific">Hyalomma asiaticum</name>
    <name type="common">Tick</name>
    <dbReference type="NCBI Taxonomy" id="266040"/>
    <lineage>
        <taxon>Eukaryota</taxon>
        <taxon>Metazoa</taxon>
        <taxon>Ecdysozoa</taxon>
        <taxon>Arthropoda</taxon>
        <taxon>Chelicerata</taxon>
        <taxon>Arachnida</taxon>
        <taxon>Acari</taxon>
        <taxon>Parasitiformes</taxon>
        <taxon>Ixodida</taxon>
        <taxon>Ixodoidea</taxon>
        <taxon>Ixodidae</taxon>
        <taxon>Hyalomminae</taxon>
        <taxon>Hyalomma</taxon>
    </lineage>
</organism>
<dbReference type="EMBL" id="CM023481">
    <property type="protein sequence ID" value="KAH6946570.1"/>
    <property type="molecule type" value="Genomic_DNA"/>
</dbReference>
<sequence>MDQSCTTSPTREPAYPTKLVLLPPPEPQVQARVGAATRAGTMPPPKENFFNVRAPPGTSVDEVIDALEALVGTPEIYSVQRLGVQDFQVGVKSL</sequence>
<name>A0ACB7TI06_HYAAI</name>
<evidence type="ECO:0000313" key="1">
    <source>
        <dbReference type="EMBL" id="KAH6946570.1"/>
    </source>
</evidence>
<dbReference type="Proteomes" id="UP000821845">
    <property type="component" value="Chromosome 1"/>
</dbReference>
<accession>A0ACB7TI06</accession>
<evidence type="ECO:0000313" key="2">
    <source>
        <dbReference type="Proteomes" id="UP000821845"/>
    </source>
</evidence>
<reference evidence="1" key="1">
    <citation type="submission" date="2020-05" db="EMBL/GenBank/DDBJ databases">
        <title>Large-scale comparative analyses of tick genomes elucidate their genetic diversity and vector capacities.</title>
        <authorList>
            <person name="Jia N."/>
            <person name="Wang J."/>
            <person name="Shi W."/>
            <person name="Du L."/>
            <person name="Sun Y."/>
            <person name="Zhan W."/>
            <person name="Jiang J."/>
            <person name="Wang Q."/>
            <person name="Zhang B."/>
            <person name="Ji P."/>
            <person name="Sakyi L.B."/>
            <person name="Cui X."/>
            <person name="Yuan T."/>
            <person name="Jiang B."/>
            <person name="Yang W."/>
            <person name="Lam T.T.-Y."/>
            <person name="Chang Q."/>
            <person name="Ding S."/>
            <person name="Wang X."/>
            <person name="Zhu J."/>
            <person name="Ruan X."/>
            <person name="Zhao L."/>
            <person name="Wei J."/>
            <person name="Que T."/>
            <person name="Du C."/>
            <person name="Cheng J."/>
            <person name="Dai P."/>
            <person name="Han X."/>
            <person name="Huang E."/>
            <person name="Gao Y."/>
            <person name="Liu J."/>
            <person name="Shao H."/>
            <person name="Ye R."/>
            <person name="Li L."/>
            <person name="Wei W."/>
            <person name="Wang X."/>
            <person name="Wang C."/>
            <person name="Yang T."/>
            <person name="Huo Q."/>
            <person name="Li W."/>
            <person name="Guo W."/>
            <person name="Chen H."/>
            <person name="Zhou L."/>
            <person name="Ni X."/>
            <person name="Tian J."/>
            <person name="Zhou Y."/>
            <person name="Sheng Y."/>
            <person name="Liu T."/>
            <person name="Pan Y."/>
            <person name="Xia L."/>
            <person name="Li J."/>
            <person name="Zhao F."/>
            <person name="Cao W."/>
        </authorList>
    </citation>
    <scope>NUCLEOTIDE SEQUENCE</scope>
    <source>
        <strain evidence="1">Hyas-2018</strain>
    </source>
</reference>
<gene>
    <name evidence="1" type="ORF">HPB50_014044</name>
</gene>
<proteinExistence type="predicted"/>
<protein>
    <submittedName>
        <fullName evidence="1">Uncharacterized protein</fullName>
    </submittedName>
</protein>